<dbReference type="SUPFAM" id="SSF143503">
    <property type="entry name" value="PUG domain-like"/>
    <property type="match status" value="1"/>
</dbReference>
<dbReference type="InParanoid" id="H2ZBE1"/>
<evidence type="ECO:0000313" key="3">
    <source>
        <dbReference type="Proteomes" id="UP000007875"/>
    </source>
</evidence>
<keyword evidence="3" id="KW-1185">Reference proteome</keyword>
<dbReference type="PANTHER" id="PTHR46713:SF1">
    <property type="entry name" value="F13M7.16 PROTEIN"/>
    <property type="match status" value="1"/>
</dbReference>
<sequence>MNSEGVQALVRNQDSDFKIASTTLLRIARNILENVKEDKFRSIRIDSKAFQDKILPFDGAVQCLLEMGFQEDGDKFTLFTGTSLADLKEILKQIKSATNLKLAKTFSAE</sequence>
<organism evidence="2 3">
    <name type="scientific">Ciona savignyi</name>
    <name type="common">Pacific transparent sea squirt</name>
    <dbReference type="NCBI Taxonomy" id="51511"/>
    <lineage>
        <taxon>Eukaryota</taxon>
        <taxon>Metazoa</taxon>
        <taxon>Chordata</taxon>
        <taxon>Tunicata</taxon>
        <taxon>Ascidiacea</taxon>
        <taxon>Phlebobranchia</taxon>
        <taxon>Cionidae</taxon>
        <taxon>Ciona</taxon>
    </lineage>
</organism>
<dbReference type="HOGENOM" id="CLU_2189838_0_0_1"/>
<reference evidence="2" key="2">
    <citation type="submission" date="2025-08" db="UniProtKB">
        <authorList>
            <consortium name="Ensembl"/>
        </authorList>
    </citation>
    <scope>IDENTIFICATION</scope>
</reference>
<dbReference type="InterPro" id="IPR018997">
    <property type="entry name" value="PUB_domain"/>
</dbReference>
<reference evidence="3" key="1">
    <citation type="submission" date="2003-08" db="EMBL/GenBank/DDBJ databases">
        <authorList>
            <person name="Birren B."/>
            <person name="Nusbaum C."/>
            <person name="Abebe A."/>
            <person name="Abouelleil A."/>
            <person name="Adekoya E."/>
            <person name="Ait-zahra M."/>
            <person name="Allen N."/>
            <person name="Allen T."/>
            <person name="An P."/>
            <person name="Anderson M."/>
            <person name="Anderson S."/>
            <person name="Arachchi H."/>
            <person name="Armbruster J."/>
            <person name="Bachantsang P."/>
            <person name="Baldwin J."/>
            <person name="Barry A."/>
            <person name="Bayul T."/>
            <person name="Blitshsteyn B."/>
            <person name="Bloom T."/>
            <person name="Blye J."/>
            <person name="Boguslavskiy L."/>
            <person name="Borowsky M."/>
            <person name="Boukhgalter B."/>
            <person name="Brunache A."/>
            <person name="Butler J."/>
            <person name="Calixte N."/>
            <person name="Calvo S."/>
            <person name="Camarata J."/>
            <person name="Campo K."/>
            <person name="Chang J."/>
            <person name="Cheshatsang Y."/>
            <person name="Citroen M."/>
            <person name="Collymore A."/>
            <person name="Considine T."/>
            <person name="Cook A."/>
            <person name="Cooke P."/>
            <person name="Corum B."/>
            <person name="Cuomo C."/>
            <person name="David R."/>
            <person name="Dawoe T."/>
            <person name="Degray S."/>
            <person name="Dodge S."/>
            <person name="Dooley K."/>
            <person name="Dorje P."/>
            <person name="Dorjee K."/>
            <person name="Dorris L."/>
            <person name="Duffey N."/>
            <person name="Dupes A."/>
            <person name="Elkins T."/>
            <person name="Engels R."/>
            <person name="Erickson J."/>
            <person name="Farina A."/>
            <person name="Faro S."/>
            <person name="Ferreira P."/>
            <person name="Fischer H."/>
            <person name="Fitzgerald M."/>
            <person name="Foley K."/>
            <person name="Gage D."/>
            <person name="Galagan J."/>
            <person name="Gearin G."/>
            <person name="Gnerre S."/>
            <person name="Gnirke A."/>
            <person name="Goyette A."/>
            <person name="Graham J."/>
            <person name="Grandbois E."/>
            <person name="Gyaltsen K."/>
            <person name="Hafez N."/>
            <person name="Hagopian D."/>
            <person name="Hagos B."/>
            <person name="Hall J."/>
            <person name="Hatcher B."/>
            <person name="Heller A."/>
            <person name="Higgins H."/>
            <person name="Honan T."/>
            <person name="Horn A."/>
            <person name="Houde N."/>
            <person name="Hughes L."/>
            <person name="Hulme W."/>
            <person name="Husby E."/>
            <person name="Iliev I."/>
            <person name="Jaffe D."/>
            <person name="Jones C."/>
            <person name="Kamal M."/>
            <person name="Kamat A."/>
            <person name="Kamvysselis M."/>
            <person name="Karlsson E."/>
            <person name="Kells C."/>
            <person name="Kieu A."/>
            <person name="Kisner P."/>
            <person name="Kodira C."/>
            <person name="Kulbokas E."/>
            <person name="Labutti K."/>
            <person name="Lama D."/>
            <person name="Landers T."/>
            <person name="Leger J."/>
            <person name="Levine S."/>
            <person name="Lewis D."/>
            <person name="Lewis T."/>
            <person name="Lindblad-toh K."/>
            <person name="Liu X."/>
            <person name="Lokyitsang T."/>
            <person name="Lokyitsang Y."/>
            <person name="Lucien O."/>
            <person name="Lui A."/>
            <person name="Ma L.J."/>
            <person name="Mabbitt R."/>
            <person name="Macdonald J."/>
            <person name="Maclean C."/>
            <person name="Major J."/>
            <person name="Manning J."/>
            <person name="Marabella R."/>
            <person name="Maru K."/>
            <person name="Matthews C."/>
            <person name="Mauceli E."/>
            <person name="Mccarthy M."/>
            <person name="Mcdonough S."/>
            <person name="Mcghee T."/>
            <person name="Meldrim J."/>
            <person name="Meneus L."/>
            <person name="Mesirov J."/>
            <person name="Mihalev A."/>
            <person name="Mihova T."/>
            <person name="Mikkelsen T."/>
            <person name="Mlenga V."/>
            <person name="Moru K."/>
            <person name="Mozes J."/>
            <person name="Mulrain L."/>
            <person name="Munson G."/>
            <person name="Naylor J."/>
            <person name="Newes C."/>
            <person name="Nguyen C."/>
            <person name="Nguyen N."/>
            <person name="Nguyen T."/>
            <person name="Nicol R."/>
            <person name="Nielsen C."/>
            <person name="Nizzari M."/>
            <person name="Norbu C."/>
            <person name="Norbu N."/>
            <person name="O'donnell P."/>
            <person name="Okoawo O."/>
            <person name="O'leary S."/>
            <person name="Omotosho B."/>
            <person name="O'neill K."/>
            <person name="Osman S."/>
            <person name="Parker S."/>
            <person name="Perrin D."/>
            <person name="Phunkhang P."/>
            <person name="Piqani B."/>
            <person name="Purcell S."/>
            <person name="Rachupka T."/>
            <person name="Ramasamy U."/>
            <person name="Rameau R."/>
            <person name="Ray V."/>
            <person name="Raymond C."/>
            <person name="Retta R."/>
            <person name="Richardson S."/>
            <person name="Rise C."/>
            <person name="Rodriguez J."/>
            <person name="Rogers J."/>
            <person name="Rogov P."/>
            <person name="Rutman M."/>
            <person name="Schupbach R."/>
            <person name="Seaman C."/>
            <person name="Settipalli S."/>
            <person name="Sharpe T."/>
            <person name="Sheridan J."/>
            <person name="Sherpa N."/>
            <person name="Shi J."/>
            <person name="Smirnov S."/>
            <person name="Smith C."/>
            <person name="Sougnez C."/>
            <person name="Spencer B."/>
            <person name="Stalker J."/>
            <person name="Stange-thomann N."/>
            <person name="Stavropoulos S."/>
            <person name="Stetson K."/>
            <person name="Stone C."/>
            <person name="Stone S."/>
            <person name="Stubbs M."/>
            <person name="Talamas J."/>
            <person name="Tchuinga P."/>
            <person name="Tenzing P."/>
            <person name="Tesfaye S."/>
            <person name="Theodore J."/>
            <person name="Thoulutsang Y."/>
            <person name="Topham K."/>
            <person name="Towey S."/>
            <person name="Tsamla T."/>
            <person name="Tsomo N."/>
            <person name="Vallee D."/>
            <person name="Vassiliev H."/>
            <person name="Venkataraman V."/>
            <person name="Vinson J."/>
            <person name="Vo A."/>
            <person name="Wade C."/>
            <person name="Wang S."/>
            <person name="Wangchuk T."/>
            <person name="Wangdi T."/>
            <person name="Whittaker C."/>
            <person name="Wilkinson J."/>
            <person name="Wu Y."/>
            <person name="Wyman D."/>
            <person name="Yadav S."/>
            <person name="Yang S."/>
            <person name="Yang X."/>
            <person name="Yeager S."/>
            <person name="Yee E."/>
            <person name="Young G."/>
            <person name="Zainoun J."/>
            <person name="Zembeck L."/>
            <person name="Zimmer A."/>
            <person name="Zody M."/>
            <person name="Lander E."/>
        </authorList>
    </citation>
    <scope>NUCLEOTIDE SEQUENCE [LARGE SCALE GENOMIC DNA]</scope>
</reference>
<evidence type="ECO:0000313" key="2">
    <source>
        <dbReference type="Ensembl" id="ENSCSAVP00000014906.1"/>
    </source>
</evidence>
<protein>
    <recommendedName>
        <fullName evidence="1">PUB domain-containing protein</fullName>
    </recommendedName>
</protein>
<dbReference type="STRING" id="51511.ENSCSAVP00000014906"/>
<feature type="domain" description="PUB" evidence="1">
    <location>
        <begin position="16"/>
        <end position="90"/>
    </location>
</feature>
<dbReference type="AlphaFoldDB" id="H2ZBE1"/>
<dbReference type="SMART" id="SM00580">
    <property type="entry name" value="PUG"/>
    <property type="match status" value="1"/>
</dbReference>
<dbReference type="GeneTree" id="ENSGT01110000271750"/>
<dbReference type="Ensembl" id="ENSCSAVT00000015080.1">
    <property type="protein sequence ID" value="ENSCSAVP00000014906.1"/>
    <property type="gene ID" value="ENSCSAVG00000008727.1"/>
</dbReference>
<dbReference type="Gene3D" id="1.20.58.2190">
    <property type="match status" value="1"/>
</dbReference>
<accession>H2ZBE1</accession>
<dbReference type="Pfam" id="PF09409">
    <property type="entry name" value="PUB"/>
    <property type="match status" value="1"/>
</dbReference>
<dbReference type="Proteomes" id="UP000007875">
    <property type="component" value="Unassembled WGS sequence"/>
</dbReference>
<dbReference type="InterPro" id="IPR036339">
    <property type="entry name" value="PUB-like_dom_sf"/>
</dbReference>
<proteinExistence type="predicted"/>
<evidence type="ECO:0000259" key="1">
    <source>
        <dbReference type="Pfam" id="PF09409"/>
    </source>
</evidence>
<reference evidence="2" key="3">
    <citation type="submission" date="2025-09" db="UniProtKB">
        <authorList>
            <consortium name="Ensembl"/>
        </authorList>
    </citation>
    <scope>IDENTIFICATION</scope>
</reference>
<name>H2ZBE1_CIOSA</name>
<dbReference type="PANTHER" id="PTHR46713">
    <property type="entry name" value="F13M7.16 PROTEIN"/>
    <property type="match status" value="1"/>
</dbReference>
<dbReference type="FunFam" id="1.20.58.2190:FF:000001">
    <property type="entry name" value="peptide-N(4)-(N-acetyl-beta- glucosaminyl)asparagine amidase"/>
    <property type="match status" value="1"/>
</dbReference>
<dbReference type="eggNOG" id="KOG0909">
    <property type="taxonomic scope" value="Eukaryota"/>
</dbReference>